<dbReference type="Proteomes" id="UP000051315">
    <property type="component" value="Unassembled WGS sequence"/>
</dbReference>
<accession>A0A0R1WC86</accession>
<comment type="subcellular location">
    <subcellularLocation>
        <location evidence="1">Cytoplasm</location>
    </subcellularLocation>
</comment>
<keyword evidence="4" id="KW-0808">Transferase</keyword>
<dbReference type="EMBL" id="AZFX01000004">
    <property type="protein sequence ID" value="KRM13652.1"/>
    <property type="molecule type" value="Genomic_DNA"/>
</dbReference>
<dbReference type="OrthoDB" id="9769191at2"/>
<gene>
    <name evidence="8" type="ORF">FC15_GL001108</name>
</gene>
<protein>
    <recommendedName>
        <fullName evidence="7">PTS EIIA type-1 domain-containing protein</fullName>
    </recommendedName>
</protein>
<dbReference type="PANTHER" id="PTHR45008:SF1">
    <property type="entry name" value="PTS SYSTEM GLUCOSE-SPECIFIC EIIA COMPONENT"/>
    <property type="match status" value="1"/>
</dbReference>
<keyword evidence="3" id="KW-0762">Sugar transport</keyword>
<dbReference type="SUPFAM" id="SSF51261">
    <property type="entry name" value="Duplicated hybrid motif"/>
    <property type="match status" value="1"/>
</dbReference>
<dbReference type="GO" id="GO:0005737">
    <property type="term" value="C:cytoplasm"/>
    <property type="evidence" value="ECO:0007669"/>
    <property type="project" value="UniProtKB-SubCell"/>
</dbReference>
<keyword evidence="9" id="KW-1185">Reference proteome</keyword>
<evidence type="ECO:0000256" key="5">
    <source>
        <dbReference type="ARBA" id="ARBA00022683"/>
    </source>
</evidence>
<feature type="domain" description="PTS EIIA type-1" evidence="7">
    <location>
        <begin position="35"/>
        <end position="139"/>
    </location>
</feature>
<evidence type="ECO:0000256" key="1">
    <source>
        <dbReference type="ARBA" id="ARBA00004496"/>
    </source>
</evidence>
<proteinExistence type="predicted"/>
<dbReference type="GO" id="GO:0009401">
    <property type="term" value="P:phosphoenolpyruvate-dependent sugar phosphotransferase system"/>
    <property type="evidence" value="ECO:0007669"/>
    <property type="project" value="UniProtKB-KW"/>
</dbReference>
<evidence type="ECO:0000256" key="4">
    <source>
        <dbReference type="ARBA" id="ARBA00022679"/>
    </source>
</evidence>
<dbReference type="STRING" id="1423735.FC15_GL001108"/>
<evidence type="ECO:0000313" key="8">
    <source>
        <dbReference type="EMBL" id="KRM13652.1"/>
    </source>
</evidence>
<dbReference type="PATRIC" id="fig|1423735.3.peg.1152"/>
<dbReference type="NCBIfam" id="TIGR00830">
    <property type="entry name" value="PTBA"/>
    <property type="match status" value="1"/>
</dbReference>
<dbReference type="InterPro" id="IPR001127">
    <property type="entry name" value="PTS_EIIA_1_perm"/>
</dbReference>
<evidence type="ECO:0000313" key="9">
    <source>
        <dbReference type="Proteomes" id="UP000051315"/>
    </source>
</evidence>
<dbReference type="Pfam" id="PF00358">
    <property type="entry name" value="PTS_EIIA_1"/>
    <property type="match status" value="1"/>
</dbReference>
<evidence type="ECO:0000259" key="7">
    <source>
        <dbReference type="PROSITE" id="PS51093"/>
    </source>
</evidence>
<reference evidence="8 9" key="1">
    <citation type="journal article" date="2015" name="Genome Announc.">
        <title>Expanding the biotechnology potential of lactobacilli through comparative genomics of 213 strains and associated genera.</title>
        <authorList>
            <person name="Sun Z."/>
            <person name="Harris H.M."/>
            <person name="McCann A."/>
            <person name="Guo C."/>
            <person name="Argimon S."/>
            <person name="Zhang W."/>
            <person name="Yang X."/>
            <person name="Jeffery I.B."/>
            <person name="Cooney J.C."/>
            <person name="Kagawa T.F."/>
            <person name="Liu W."/>
            <person name="Song Y."/>
            <person name="Salvetti E."/>
            <person name="Wrobel A."/>
            <person name="Rasinkangas P."/>
            <person name="Parkhill J."/>
            <person name="Rea M.C."/>
            <person name="O'Sullivan O."/>
            <person name="Ritari J."/>
            <person name="Douillard F.P."/>
            <person name="Paul Ross R."/>
            <person name="Yang R."/>
            <person name="Briner A.E."/>
            <person name="Felis G.E."/>
            <person name="de Vos W.M."/>
            <person name="Barrangou R."/>
            <person name="Klaenhammer T.R."/>
            <person name="Caufield P.W."/>
            <person name="Cui Y."/>
            <person name="Zhang H."/>
            <person name="O'Toole P.W."/>
        </authorList>
    </citation>
    <scope>NUCLEOTIDE SEQUENCE [LARGE SCALE GENOMIC DNA]</scope>
    <source>
        <strain evidence="8 9">DSM 17758</strain>
    </source>
</reference>
<evidence type="ECO:0000256" key="2">
    <source>
        <dbReference type="ARBA" id="ARBA00022448"/>
    </source>
</evidence>
<keyword evidence="5" id="KW-0598">Phosphotransferase system</keyword>
<sequence>MKVRWFGLGAKKNLNEMPIYAPVDGDVVDLIKVPDPIFSQRTLGDGFAMEPTDGIIYSPVSGVVTMIASTQHAMGIRMDNGLDVMIHFGINTYTLNGEPFHIRVQHGQTIKAGRRIATVSMSRIRAADLNEMIVVTFSNSAERAAHFDIQYGPFLGGHRIGRVHAE</sequence>
<evidence type="ECO:0000256" key="3">
    <source>
        <dbReference type="ARBA" id="ARBA00022597"/>
    </source>
</evidence>
<dbReference type="GO" id="GO:0016301">
    <property type="term" value="F:kinase activity"/>
    <property type="evidence" value="ECO:0007669"/>
    <property type="project" value="UniProtKB-KW"/>
</dbReference>
<dbReference type="AlphaFoldDB" id="A0A0R1WC86"/>
<evidence type="ECO:0000256" key="6">
    <source>
        <dbReference type="ARBA" id="ARBA00022777"/>
    </source>
</evidence>
<dbReference type="PROSITE" id="PS51093">
    <property type="entry name" value="PTS_EIIA_TYPE_1"/>
    <property type="match status" value="1"/>
</dbReference>
<keyword evidence="6" id="KW-0418">Kinase</keyword>
<name>A0A0R1WC86_9LACO</name>
<dbReference type="InterPro" id="IPR011055">
    <property type="entry name" value="Dup_hybrid_motif"/>
</dbReference>
<keyword evidence="2" id="KW-0813">Transport</keyword>
<organism evidence="8 9">
    <name type="scientific">Lapidilactobacillus concavus DSM 17758</name>
    <dbReference type="NCBI Taxonomy" id="1423735"/>
    <lineage>
        <taxon>Bacteria</taxon>
        <taxon>Bacillati</taxon>
        <taxon>Bacillota</taxon>
        <taxon>Bacilli</taxon>
        <taxon>Lactobacillales</taxon>
        <taxon>Lactobacillaceae</taxon>
        <taxon>Lapidilactobacillus</taxon>
    </lineage>
</organism>
<dbReference type="PANTHER" id="PTHR45008">
    <property type="entry name" value="PTS SYSTEM GLUCOSE-SPECIFIC EIIA COMPONENT"/>
    <property type="match status" value="1"/>
</dbReference>
<dbReference type="Gene3D" id="2.70.70.10">
    <property type="entry name" value="Glucose Permease (Domain IIA)"/>
    <property type="match status" value="1"/>
</dbReference>
<dbReference type="InterPro" id="IPR050890">
    <property type="entry name" value="PTS_EIIA_component"/>
</dbReference>
<comment type="caution">
    <text evidence="8">The sequence shown here is derived from an EMBL/GenBank/DDBJ whole genome shotgun (WGS) entry which is preliminary data.</text>
</comment>